<keyword evidence="2" id="KW-1003">Cell membrane</keyword>
<keyword evidence="8" id="KW-1185">Reference proteome</keyword>
<dbReference type="RefSeq" id="WP_084002999.1">
    <property type="nucleotide sequence ID" value="NZ_MCRI01000015.1"/>
</dbReference>
<evidence type="ECO:0000259" key="6">
    <source>
        <dbReference type="Pfam" id="PF02743"/>
    </source>
</evidence>
<organism evidence="7 8">
    <name type="scientific">Methylophaga muralis</name>
    <dbReference type="NCBI Taxonomy" id="291169"/>
    <lineage>
        <taxon>Bacteria</taxon>
        <taxon>Pseudomonadati</taxon>
        <taxon>Pseudomonadota</taxon>
        <taxon>Gammaproteobacteria</taxon>
        <taxon>Thiotrichales</taxon>
        <taxon>Piscirickettsiaceae</taxon>
        <taxon>Methylophaga</taxon>
    </lineage>
</organism>
<gene>
    <name evidence="7" type="ORF">A9E74_01650</name>
</gene>
<proteinExistence type="predicted"/>
<name>A0A1E3GRN4_9GAMM</name>
<comment type="caution">
    <text evidence="7">The sequence shown here is derived from an EMBL/GenBank/DDBJ whole genome shotgun (WGS) entry which is preliminary data.</text>
</comment>
<feature type="domain" description="Cache" evidence="6">
    <location>
        <begin position="105"/>
        <end position="263"/>
    </location>
</feature>
<dbReference type="Proteomes" id="UP000094379">
    <property type="component" value="Unassembled WGS sequence"/>
</dbReference>
<evidence type="ECO:0000256" key="3">
    <source>
        <dbReference type="ARBA" id="ARBA00022692"/>
    </source>
</evidence>
<dbReference type="AlphaFoldDB" id="A0A1E3GRN4"/>
<evidence type="ECO:0000256" key="2">
    <source>
        <dbReference type="ARBA" id="ARBA00022475"/>
    </source>
</evidence>
<dbReference type="PATRIC" id="fig|291169.3.peg.1659"/>
<sequence length="670" mass="75669">MDNKDISTLHASCIRFMPLVTQYNHTFLSLGEWWQKVTLIGKINSHSVTPTLIDDMEVTRRHFKELQANLINNLVKENIRKLELECSARAQVAIDILIRNLFERTADVGFLATDDDIRTFLRESTPTEQQHQAIVDRLHEYTTKYSVYDEILILDTKGRVRVNLDETNQVVSSNDPLIRETLETTQPYIETFRRSNLQSGRRAAHIFSAPIRDDERHGGNLLGVLCLCFRFEDEVNGIFANLVGEDEIIAILDQNNRVISSSNEQILPFGYRVSGSGQSGINFIELEEQNFLSHQNKTKGYQGYNGLNWLGLILRPVQKAFAEKSAATKSDAVQLQRSSIFSKTLQNIAYRAERVVDDLSLVVLNGQIVSAKRNAIEFMPVLEEIRTIGYRTKGVFDESIDDLCNTVVSSLLSDVQFQAFLAVDIMDRNLYERANDVRWWALTSCFREILAQPLRSHQDDATLASVLEYINGLYTVYTNLMLFDSNGTIVAVSNIDENHLIGQTMPDQAVIKKTLAVSDSKHYTVSPFAATPLYNGQHTYLYLTSIRAPHNNKTVGGICVVFDGKPEFLAMLQDSLPRDNNHQILSGAFGLFTDRHGLIIASTKPDLLPGQTLQLESHFFQLENGQRDSVILQYNGDQYAVGAAMSKGYREYKTTGDYQNDVLALIFVPV</sequence>
<comment type="subcellular location">
    <subcellularLocation>
        <location evidence="1">Cell membrane</location>
        <topology evidence="1">Multi-pass membrane protein</topology>
    </subcellularLocation>
</comment>
<keyword evidence="3" id="KW-0812">Transmembrane</keyword>
<evidence type="ECO:0000313" key="7">
    <source>
        <dbReference type="EMBL" id="ODN66699.1"/>
    </source>
</evidence>
<evidence type="ECO:0000313" key="8">
    <source>
        <dbReference type="Proteomes" id="UP000094379"/>
    </source>
</evidence>
<evidence type="ECO:0000256" key="4">
    <source>
        <dbReference type="ARBA" id="ARBA00022989"/>
    </source>
</evidence>
<keyword evidence="4" id="KW-1133">Transmembrane helix</keyword>
<reference evidence="7 8" key="1">
    <citation type="submission" date="2016-07" db="EMBL/GenBank/DDBJ databases">
        <title>Draft Genome Sequence of Methylophaga muralis Bur 1.</title>
        <authorList>
            <person name="Vasilenko O.V."/>
            <person name="Doronina N.V."/>
            <person name="Shmareva M.N."/>
            <person name="Tarlachkov S.V."/>
            <person name="Mustakhimov I."/>
            <person name="Trotsenko Y.A."/>
        </authorList>
    </citation>
    <scope>NUCLEOTIDE SEQUENCE [LARGE SCALE GENOMIC DNA]</scope>
    <source>
        <strain evidence="7 8">Bur 1</strain>
    </source>
</reference>
<accession>A0A1E3GRN4</accession>
<dbReference type="EMBL" id="MCRI01000015">
    <property type="protein sequence ID" value="ODN66699.1"/>
    <property type="molecule type" value="Genomic_DNA"/>
</dbReference>
<dbReference type="InterPro" id="IPR033479">
    <property type="entry name" value="dCache_1"/>
</dbReference>
<protein>
    <recommendedName>
        <fullName evidence="6">Cache domain-containing protein</fullName>
    </recommendedName>
</protein>
<dbReference type="Gene3D" id="3.30.450.20">
    <property type="entry name" value="PAS domain"/>
    <property type="match status" value="2"/>
</dbReference>
<dbReference type="GO" id="GO:0005886">
    <property type="term" value="C:plasma membrane"/>
    <property type="evidence" value="ECO:0007669"/>
    <property type="project" value="UniProtKB-SubCell"/>
</dbReference>
<dbReference type="STRING" id="291169.A9E74_01650"/>
<dbReference type="Pfam" id="PF02743">
    <property type="entry name" value="dCache_1"/>
    <property type="match status" value="1"/>
</dbReference>
<evidence type="ECO:0000256" key="5">
    <source>
        <dbReference type="ARBA" id="ARBA00023136"/>
    </source>
</evidence>
<evidence type="ECO:0000256" key="1">
    <source>
        <dbReference type="ARBA" id="ARBA00004651"/>
    </source>
</evidence>
<keyword evidence="5" id="KW-0472">Membrane</keyword>